<dbReference type="Pfam" id="PF12846">
    <property type="entry name" value="AAA_10"/>
    <property type="match status" value="1"/>
</dbReference>
<organism evidence="3">
    <name type="scientific">Bacillus glycinifermentans</name>
    <dbReference type="NCBI Taxonomy" id="1664069"/>
    <lineage>
        <taxon>Bacteria</taxon>
        <taxon>Bacillati</taxon>
        <taxon>Bacillota</taxon>
        <taxon>Bacilli</taxon>
        <taxon>Bacillales</taxon>
        <taxon>Bacillaceae</taxon>
        <taxon>Bacillus</taxon>
    </lineage>
</organism>
<proteinExistence type="predicted"/>
<dbReference type="EMBL" id="MF996509">
    <property type="protein sequence ID" value="AUS92804.1"/>
    <property type="molecule type" value="Genomic_DNA"/>
</dbReference>
<protein>
    <submittedName>
        <fullName evidence="3">Uncharacterized protein</fullName>
    </submittedName>
</protein>
<dbReference type="PANTHER" id="PTHR30121">
    <property type="entry name" value="UNCHARACTERIZED PROTEIN YJGR-RELATED"/>
    <property type="match status" value="1"/>
</dbReference>
<dbReference type="InterPro" id="IPR051162">
    <property type="entry name" value="T4SS_component"/>
</dbReference>
<dbReference type="AlphaFoldDB" id="A0A2I7ZJU0"/>
<evidence type="ECO:0000256" key="1">
    <source>
        <dbReference type="SAM" id="Coils"/>
    </source>
</evidence>
<evidence type="ECO:0000256" key="2">
    <source>
        <dbReference type="SAM" id="MobiDB-lite"/>
    </source>
</evidence>
<feature type="region of interest" description="Disordered" evidence="2">
    <location>
        <begin position="846"/>
        <end position="867"/>
    </location>
</feature>
<dbReference type="SUPFAM" id="SSF52540">
    <property type="entry name" value="P-loop containing nucleoside triphosphate hydrolases"/>
    <property type="match status" value="1"/>
</dbReference>
<dbReference type="InterPro" id="IPR027417">
    <property type="entry name" value="P-loop_NTPase"/>
</dbReference>
<feature type="compositionally biased region" description="Basic and acidic residues" evidence="2">
    <location>
        <begin position="847"/>
        <end position="861"/>
    </location>
</feature>
<dbReference type="RefSeq" id="WP_017474145.1">
    <property type="nucleotide sequence ID" value="NZ_JARRUA010000024.1"/>
</dbReference>
<keyword evidence="3" id="KW-0614">Plasmid</keyword>
<geneLocation type="plasmid" evidence="3">
    <name>unnamed1</name>
</geneLocation>
<sequence length="867" mass="98829">MKQLADFPTKHIEGNLAFGRDDTVWAYFEVEGFGYDFRDNEQKKAPFVNQMAFLTKNQFDLHFLTIPFQTDTTKIIDQTIKEVKRKDFELKPYGLKYLEALKKAILQSSIKKDSSQYHSYIGIQLDPKKNKYQDGNQATQMLSTIKRFLEGLNSPVYKAVGLDPYDILKSEIEAYMDQAKTLETEISSTFSSPVRALSAAETLFLTEYSFSISGSEIEFKNRQTGTEVEGTDHNGNSYQAIRPDKKAFYNLQTAEVEEYDHKTLRLRKLVDNEIKEQFVQYLVIDSMDSVNYHPGFEWLYRIQTDLKFPVAVSIRAFHKSNKSIRKDLSNVQLEYQDQKKEAAKVKARVDKSVESSERGAIQMEEVFKKNGHPAYNCSFVLRITAATIQELKERVEKVRTELGKKGITLQTPYGDSIAYFMEFIPGARRYTTDYFQTVSPGVLASLMFGATTNIGDNRGFLIGFTKKLKKPVFIQPDLAAKAYENVKNIFDSLSVMVAGETGKGKSVFMNLFAVLSALIVGSQVLIIDPKGDRKEWKNGLPFIPKQFISIWTLGESEADAGCLDPFRTSTDIGEAKDICMDILTYLTNVDLDDDRYSLLSDAIEVAGDHHDPCIGVVINELRNIYENKPDYMSDERHRALERLLGTLESLKKDQLAALLFGEVGQDYRTLSVDKPIQVLMVQNLQLPEDKKGKIRAPQKISEALLISITAFTKQYMFKLDRKGKHKLILQDEAKAIEKSEMGAELIDFIERKGRHYNTTLLKGTQRATDYDDATNIGMKLCFQLYQGTEAENMLKFYNLPITPNNVNTLQTLRRGEALFQDIYGRSAVIQVNTIFDELLNAFDSSTADEKEREWERERERQTTTVGV</sequence>
<keyword evidence="1" id="KW-0175">Coiled coil</keyword>
<dbReference type="Gene3D" id="3.40.50.300">
    <property type="entry name" value="P-loop containing nucleotide triphosphate hydrolases"/>
    <property type="match status" value="2"/>
</dbReference>
<accession>A0A2I7ZJU0</accession>
<evidence type="ECO:0000313" key="3">
    <source>
        <dbReference type="EMBL" id="AUS92804.1"/>
    </source>
</evidence>
<name>A0A2I7ZJU0_9BACI</name>
<feature type="coiled-coil region" evidence="1">
    <location>
        <begin position="321"/>
        <end position="348"/>
    </location>
</feature>
<reference evidence="3" key="1">
    <citation type="submission" date="2017-09" db="EMBL/GenBank/DDBJ databases">
        <title>Sequences of three plasmids isolated from Bacillus glycinfermentans NCCP 15922.</title>
        <authorList>
            <person name="Yu W.-S."/>
            <person name="Do H.-N."/>
            <person name="Cheong H.-M."/>
            <person name="Hwang K.-J."/>
        </authorList>
    </citation>
    <scope>NUCLEOTIDE SEQUENCE</scope>
    <source>
        <strain evidence="3">KBN06P03352</strain>
        <plasmid evidence="3">unnamed1</plasmid>
    </source>
</reference>
<dbReference type="PANTHER" id="PTHR30121:SF6">
    <property type="entry name" value="SLR6007 PROTEIN"/>
    <property type="match status" value="1"/>
</dbReference>